<evidence type="ECO:0000256" key="11">
    <source>
        <dbReference type="ARBA" id="ARBA00023303"/>
    </source>
</evidence>
<keyword evidence="15" id="KW-1185">Reference proteome</keyword>
<reference evidence="14" key="1">
    <citation type="journal article" date="2014" name="Int. J. Syst. Evol. Microbiol.">
        <title>Complete genome sequence of Corynebacterium casei LMG S-19264T (=DSM 44701T), isolated from a smear-ripened cheese.</title>
        <authorList>
            <consortium name="US DOE Joint Genome Institute (JGI-PGF)"/>
            <person name="Walter F."/>
            <person name="Albersmeier A."/>
            <person name="Kalinowski J."/>
            <person name="Ruckert C."/>
        </authorList>
    </citation>
    <scope>NUCLEOTIDE SEQUENCE</scope>
    <source>
        <strain evidence="14">CGMCC 1.15448</strain>
    </source>
</reference>
<dbReference type="GO" id="GO:0016020">
    <property type="term" value="C:membrane"/>
    <property type="evidence" value="ECO:0007669"/>
    <property type="project" value="UniProtKB-SubCell"/>
</dbReference>
<keyword evidence="7" id="KW-0630">Potassium</keyword>
<keyword evidence="3" id="KW-0813">Transport</keyword>
<comment type="subcellular location">
    <subcellularLocation>
        <location evidence="1">Membrane</location>
        <topology evidence="1">Multi-pass membrane protein</topology>
    </subcellularLocation>
</comment>
<name>A0A8J2UGD9_9BACT</name>
<comment type="catalytic activity">
    <reaction evidence="12">
        <text>K(+)(in) = K(+)(out)</text>
        <dbReference type="Rhea" id="RHEA:29463"/>
        <dbReference type="ChEBI" id="CHEBI:29103"/>
    </reaction>
</comment>
<dbReference type="PANTHER" id="PTHR31462:SF5">
    <property type="entry name" value="ENDOSOMAL_LYSOSOMAL PROTON CHANNEL TMEM175"/>
    <property type="match status" value="1"/>
</dbReference>
<dbReference type="Proteomes" id="UP000607559">
    <property type="component" value="Unassembled WGS sequence"/>
</dbReference>
<evidence type="ECO:0000313" key="14">
    <source>
        <dbReference type="EMBL" id="GGB13858.1"/>
    </source>
</evidence>
<dbReference type="AlphaFoldDB" id="A0A8J2UGD9"/>
<feature type="transmembrane region" description="Helical" evidence="13">
    <location>
        <begin position="20"/>
        <end position="39"/>
    </location>
</feature>
<feature type="transmembrane region" description="Helical" evidence="13">
    <location>
        <begin position="172"/>
        <end position="191"/>
    </location>
</feature>
<comment type="caution">
    <text evidence="14">The sequence shown here is derived from an EMBL/GenBank/DDBJ whole genome shotgun (WGS) entry which is preliminary data.</text>
</comment>
<keyword evidence="10 13" id="KW-0472">Membrane</keyword>
<reference evidence="14" key="2">
    <citation type="submission" date="2020-09" db="EMBL/GenBank/DDBJ databases">
        <authorList>
            <person name="Sun Q."/>
            <person name="Zhou Y."/>
        </authorList>
    </citation>
    <scope>NUCLEOTIDE SEQUENCE</scope>
    <source>
        <strain evidence="14">CGMCC 1.15448</strain>
    </source>
</reference>
<evidence type="ECO:0000256" key="5">
    <source>
        <dbReference type="ARBA" id="ARBA00022692"/>
    </source>
</evidence>
<keyword evidence="6" id="KW-0631">Potassium channel</keyword>
<evidence type="ECO:0000256" key="13">
    <source>
        <dbReference type="SAM" id="Phobius"/>
    </source>
</evidence>
<keyword evidence="11" id="KW-0407">Ion channel</keyword>
<evidence type="ECO:0008006" key="16">
    <source>
        <dbReference type="Google" id="ProtNLM"/>
    </source>
</evidence>
<feature type="transmembrane region" description="Helical" evidence="13">
    <location>
        <begin position="98"/>
        <end position="118"/>
    </location>
</feature>
<keyword evidence="4" id="KW-0633">Potassium transport</keyword>
<dbReference type="RefSeq" id="WP_188935405.1">
    <property type="nucleotide sequence ID" value="NZ_BMJC01000004.1"/>
</dbReference>
<evidence type="ECO:0000256" key="7">
    <source>
        <dbReference type="ARBA" id="ARBA00022958"/>
    </source>
</evidence>
<dbReference type="Pfam" id="PF06736">
    <property type="entry name" value="TMEM175"/>
    <property type="match status" value="1"/>
</dbReference>
<dbReference type="InterPro" id="IPR010617">
    <property type="entry name" value="TMEM175-like"/>
</dbReference>
<dbReference type="GO" id="GO:0005267">
    <property type="term" value="F:potassium channel activity"/>
    <property type="evidence" value="ECO:0007669"/>
    <property type="project" value="UniProtKB-KW"/>
</dbReference>
<evidence type="ECO:0000256" key="3">
    <source>
        <dbReference type="ARBA" id="ARBA00022448"/>
    </source>
</evidence>
<evidence type="ECO:0000313" key="15">
    <source>
        <dbReference type="Proteomes" id="UP000607559"/>
    </source>
</evidence>
<dbReference type="GO" id="GO:0015252">
    <property type="term" value="F:proton channel activity"/>
    <property type="evidence" value="ECO:0007669"/>
    <property type="project" value="InterPro"/>
</dbReference>
<evidence type="ECO:0000256" key="1">
    <source>
        <dbReference type="ARBA" id="ARBA00004141"/>
    </source>
</evidence>
<keyword evidence="8 13" id="KW-1133">Transmembrane helix</keyword>
<evidence type="ECO:0000256" key="2">
    <source>
        <dbReference type="ARBA" id="ARBA00006920"/>
    </source>
</evidence>
<evidence type="ECO:0000256" key="8">
    <source>
        <dbReference type="ARBA" id="ARBA00022989"/>
    </source>
</evidence>
<comment type="similarity">
    <text evidence="2">Belongs to the TMEM175 family.</text>
</comment>
<evidence type="ECO:0000256" key="9">
    <source>
        <dbReference type="ARBA" id="ARBA00023065"/>
    </source>
</evidence>
<accession>A0A8J2UGD9</accession>
<evidence type="ECO:0000256" key="10">
    <source>
        <dbReference type="ARBA" id="ARBA00023136"/>
    </source>
</evidence>
<feature type="transmembrane region" description="Helical" evidence="13">
    <location>
        <begin position="124"/>
        <end position="143"/>
    </location>
</feature>
<keyword evidence="9" id="KW-0406">Ion transport</keyword>
<evidence type="ECO:0000256" key="12">
    <source>
        <dbReference type="ARBA" id="ARBA00034430"/>
    </source>
</evidence>
<evidence type="ECO:0000256" key="4">
    <source>
        <dbReference type="ARBA" id="ARBA00022538"/>
    </source>
</evidence>
<proteinExistence type="inferred from homology"/>
<keyword evidence="5 13" id="KW-0812">Transmembrane</keyword>
<gene>
    <name evidence="14" type="ORF">GCM10011511_41990</name>
</gene>
<sequence>MEKHRESIVEKEFELERVSLFSDAVFAIAITLLVIDIKWPDIPDRLEGVLWDRVIGPVILSFVGFVLSFFFIGRFWTVHLRLFRLVRKYDQGLINRNLLFLFFIVTFPFTASGLFGHLRNDFVLPLYFYLGNLVLVSAANFNLCRYIFYVKPYLSVDGENAYKKYFYIRSKYTILAMIGMIVVVIIVALIFPNRMDFIGPSCAFGGIFLRIANRKAAKFKPAGLS</sequence>
<organism evidence="14 15">
    <name type="scientific">Puia dinghuensis</name>
    <dbReference type="NCBI Taxonomy" id="1792502"/>
    <lineage>
        <taxon>Bacteria</taxon>
        <taxon>Pseudomonadati</taxon>
        <taxon>Bacteroidota</taxon>
        <taxon>Chitinophagia</taxon>
        <taxon>Chitinophagales</taxon>
        <taxon>Chitinophagaceae</taxon>
        <taxon>Puia</taxon>
    </lineage>
</organism>
<dbReference type="EMBL" id="BMJC01000004">
    <property type="protein sequence ID" value="GGB13858.1"/>
    <property type="molecule type" value="Genomic_DNA"/>
</dbReference>
<protein>
    <recommendedName>
        <fullName evidence="16">DUF1211 domain-containing protein</fullName>
    </recommendedName>
</protein>
<dbReference type="PANTHER" id="PTHR31462">
    <property type="entry name" value="ENDOSOMAL/LYSOSOMAL POTASSIUM CHANNEL TMEM175"/>
    <property type="match status" value="1"/>
</dbReference>
<feature type="transmembrane region" description="Helical" evidence="13">
    <location>
        <begin position="54"/>
        <end position="77"/>
    </location>
</feature>
<evidence type="ECO:0000256" key="6">
    <source>
        <dbReference type="ARBA" id="ARBA00022826"/>
    </source>
</evidence>